<keyword evidence="1" id="KW-0677">Repeat</keyword>
<feature type="repeat" description="PPR" evidence="2">
    <location>
        <begin position="284"/>
        <end position="318"/>
    </location>
</feature>
<dbReference type="Gene3D" id="1.25.40.10">
    <property type="entry name" value="Tetratricopeptide repeat domain"/>
    <property type="match status" value="3"/>
</dbReference>
<dbReference type="PROSITE" id="PS51375">
    <property type="entry name" value="PPR"/>
    <property type="match status" value="3"/>
</dbReference>
<keyword evidence="5" id="KW-1185">Reference proteome</keyword>
<dbReference type="OrthoDB" id="622408at2759"/>
<dbReference type="Gramene" id="mRNA:HanXRQr2_Chr16g0739501">
    <property type="protein sequence ID" value="CDS:HanXRQr2_Chr16g0739501.1"/>
    <property type="gene ID" value="HanXRQr2_Chr16g0739501"/>
</dbReference>
<dbReference type="Proteomes" id="UP000215914">
    <property type="component" value="Chromosome 16"/>
</dbReference>
<sequence>MSQTRPNKLVKPIGYVLSFTKTSTNTQNMLSSITSQKHQIPKYFTISFNSNHNLTSNLEPFNPQKHANNHYTTQNWAKIISTQITNCTNIHQLNQLYAHIIRTHILHIHNDPFYWNTIIRAYTRFNSTSKALHVSIAMSRAGVHPDTYTLPAILKAVSQKTEVLIVRQLHTVAIKHGLVTNLYCESGFINLYSKVGEFGDARKVFDESPERNIGSWNAVISGLSQGGRAREAVEVFLEMKRRGLEPDEVTMVSVISACGSLGDFGLGVQLHKCLFQAKGLGEPDVFTLSSLVDMYGKCGRMDLAYRVFERMSERNVSSWTSLIVGYATHGHVTDALECFRGMREAFVTPNSVTFVGVLSACVHGGLVQEGRHYFNMMKNEYKIEPQLQHYGCMVDLLGRCGLLEEARKMVEEMPMEANVVIWGCLMGACEKYGDVKMGEWVAKHLQQMEPWNDGVYVVMSNIYASNGLWEDVGRMREIMKERKLEKIPGYSLGAGV</sequence>
<dbReference type="STRING" id="4232.A0A251RYF8"/>
<feature type="repeat" description="PPR" evidence="2">
    <location>
        <begin position="111"/>
        <end position="145"/>
    </location>
</feature>
<dbReference type="InterPro" id="IPR002885">
    <property type="entry name" value="PPR_rpt"/>
</dbReference>
<proteinExistence type="predicted"/>
<dbReference type="GO" id="GO:0009451">
    <property type="term" value="P:RNA modification"/>
    <property type="evidence" value="ECO:0000318"/>
    <property type="project" value="GO_Central"/>
</dbReference>
<reference evidence="3 5" key="1">
    <citation type="journal article" date="2017" name="Nature">
        <title>The sunflower genome provides insights into oil metabolism, flowering and Asterid evolution.</title>
        <authorList>
            <person name="Badouin H."/>
            <person name="Gouzy J."/>
            <person name="Grassa C.J."/>
            <person name="Murat F."/>
            <person name="Staton S.E."/>
            <person name="Cottret L."/>
            <person name="Lelandais-Briere C."/>
            <person name="Owens G.L."/>
            <person name="Carrere S."/>
            <person name="Mayjonade B."/>
            <person name="Legrand L."/>
            <person name="Gill N."/>
            <person name="Kane N.C."/>
            <person name="Bowers J.E."/>
            <person name="Hubner S."/>
            <person name="Bellec A."/>
            <person name="Berard A."/>
            <person name="Berges H."/>
            <person name="Blanchet N."/>
            <person name="Boniface M.C."/>
            <person name="Brunel D."/>
            <person name="Catrice O."/>
            <person name="Chaidir N."/>
            <person name="Claudel C."/>
            <person name="Donnadieu C."/>
            <person name="Faraut T."/>
            <person name="Fievet G."/>
            <person name="Helmstetter N."/>
            <person name="King M."/>
            <person name="Knapp S.J."/>
            <person name="Lai Z."/>
            <person name="Le Paslier M.C."/>
            <person name="Lippi Y."/>
            <person name="Lorenzon L."/>
            <person name="Mandel J.R."/>
            <person name="Marage G."/>
            <person name="Marchand G."/>
            <person name="Marquand E."/>
            <person name="Bret-Mestries E."/>
            <person name="Morien E."/>
            <person name="Nambeesan S."/>
            <person name="Nguyen T."/>
            <person name="Pegot-Espagnet P."/>
            <person name="Pouilly N."/>
            <person name="Raftis F."/>
            <person name="Sallet E."/>
            <person name="Schiex T."/>
            <person name="Thomas J."/>
            <person name="Vandecasteele C."/>
            <person name="Vares D."/>
            <person name="Vear F."/>
            <person name="Vautrin S."/>
            <person name="Crespi M."/>
            <person name="Mangin B."/>
            <person name="Burke J.M."/>
            <person name="Salse J."/>
            <person name="Munos S."/>
            <person name="Vincourt P."/>
            <person name="Rieseberg L.H."/>
            <person name="Langlade N.B."/>
        </authorList>
    </citation>
    <scope>NUCLEOTIDE SEQUENCE [LARGE SCALE GENOMIC DNA]</scope>
    <source>
        <strain evidence="5">cv. SF193</strain>
        <tissue evidence="3">Leaves</tissue>
    </source>
</reference>
<dbReference type="GO" id="GO:0003723">
    <property type="term" value="F:RNA binding"/>
    <property type="evidence" value="ECO:0007669"/>
    <property type="project" value="InterPro"/>
</dbReference>
<dbReference type="PANTHER" id="PTHR47926:SF491">
    <property type="entry name" value="(WILD MALAYSIAN BANANA) HYPOTHETICAL PROTEIN"/>
    <property type="match status" value="1"/>
</dbReference>
<accession>A0A251RYF8</accession>
<dbReference type="InParanoid" id="A0A251RYF8"/>
<gene>
    <name evidence="4" type="ORF">HannXRQ_Chr16g0510641</name>
    <name evidence="3" type="ORF">HanXRQr2_Chr16g0739501</name>
</gene>
<dbReference type="FunFam" id="1.25.40.10:FF:000344">
    <property type="entry name" value="Pentatricopeptide repeat-containing protein"/>
    <property type="match status" value="1"/>
</dbReference>
<protein>
    <submittedName>
        <fullName evidence="4">Putative tetratricopeptide repeat (TPR)-like superfamily protein</fullName>
    </submittedName>
    <submittedName>
        <fullName evidence="3">Tetratricopeptide-like helical domain superfamily</fullName>
    </submittedName>
</protein>
<dbReference type="OMA" id="NSVVWGC"/>
<dbReference type="InterPro" id="IPR046848">
    <property type="entry name" value="E_motif"/>
</dbReference>
<dbReference type="Pfam" id="PF01535">
    <property type="entry name" value="PPR"/>
    <property type="match status" value="1"/>
</dbReference>
<dbReference type="AlphaFoldDB" id="A0A251RYF8"/>
<dbReference type="PANTHER" id="PTHR47926">
    <property type="entry name" value="PENTATRICOPEPTIDE REPEAT-CONTAINING PROTEIN"/>
    <property type="match status" value="1"/>
</dbReference>
<feature type="repeat" description="PPR" evidence="2">
    <location>
        <begin position="212"/>
        <end position="246"/>
    </location>
</feature>
<reference evidence="3" key="3">
    <citation type="submission" date="2020-06" db="EMBL/GenBank/DDBJ databases">
        <title>Helianthus annuus Genome sequencing and assembly Release 2.</title>
        <authorList>
            <person name="Gouzy J."/>
            <person name="Langlade N."/>
            <person name="Munos S."/>
        </authorList>
    </citation>
    <scope>NUCLEOTIDE SEQUENCE</scope>
    <source>
        <tissue evidence="3">Leaves</tissue>
    </source>
</reference>
<dbReference type="Pfam" id="PF20431">
    <property type="entry name" value="E_motif"/>
    <property type="match status" value="1"/>
</dbReference>
<evidence type="ECO:0000313" key="3">
    <source>
        <dbReference type="EMBL" id="KAF5759292.1"/>
    </source>
</evidence>
<dbReference type="EMBL" id="CM007905">
    <property type="protein sequence ID" value="OTF91428.1"/>
    <property type="molecule type" value="Genomic_DNA"/>
</dbReference>
<dbReference type="FunCoup" id="A0A251RYF8">
    <property type="interactions" value="177"/>
</dbReference>
<evidence type="ECO:0000313" key="4">
    <source>
        <dbReference type="EMBL" id="OTF91428.1"/>
    </source>
</evidence>
<dbReference type="EMBL" id="MNCJ02000331">
    <property type="protein sequence ID" value="KAF5759292.1"/>
    <property type="molecule type" value="Genomic_DNA"/>
</dbReference>
<reference evidence="4" key="2">
    <citation type="submission" date="2017-02" db="EMBL/GenBank/DDBJ databases">
        <title>Sunflower complete genome.</title>
        <authorList>
            <person name="Langlade N."/>
            <person name="Munos S."/>
        </authorList>
    </citation>
    <scope>NUCLEOTIDE SEQUENCE [LARGE SCALE GENOMIC DNA]</scope>
    <source>
        <tissue evidence="4">Leaves</tissue>
    </source>
</reference>
<dbReference type="InterPro" id="IPR046960">
    <property type="entry name" value="PPR_At4g14850-like_plant"/>
</dbReference>
<evidence type="ECO:0000256" key="2">
    <source>
        <dbReference type="PROSITE-ProRule" id="PRU00708"/>
    </source>
</evidence>
<dbReference type="InterPro" id="IPR011990">
    <property type="entry name" value="TPR-like_helical_dom_sf"/>
</dbReference>
<dbReference type="NCBIfam" id="TIGR00756">
    <property type="entry name" value="PPR"/>
    <property type="match status" value="4"/>
</dbReference>
<dbReference type="Pfam" id="PF13041">
    <property type="entry name" value="PPR_2"/>
    <property type="match status" value="2"/>
</dbReference>
<evidence type="ECO:0000256" key="1">
    <source>
        <dbReference type="ARBA" id="ARBA00022737"/>
    </source>
</evidence>
<dbReference type="Pfam" id="PF12854">
    <property type="entry name" value="PPR_1"/>
    <property type="match status" value="1"/>
</dbReference>
<organism evidence="4 5">
    <name type="scientific">Helianthus annuus</name>
    <name type="common">Common sunflower</name>
    <dbReference type="NCBI Taxonomy" id="4232"/>
    <lineage>
        <taxon>Eukaryota</taxon>
        <taxon>Viridiplantae</taxon>
        <taxon>Streptophyta</taxon>
        <taxon>Embryophyta</taxon>
        <taxon>Tracheophyta</taxon>
        <taxon>Spermatophyta</taxon>
        <taxon>Magnoliopsida</taxon>
        <taxon>eudicotyledons</taxon>
        <taxon>Gunneridae</taxon>
        <taxon>Pentapetalae</taxon>
        <taxon>asterids</taxon>
        <taxon>campanulids</taxon>
        <taxon>Asterales</taxon>
        <taxon>Asteraceae</taxon>
        <taxon>Asteroideae</taxon>
        <taxon>Heliantheae alliance</taxon>
        <taxon>Heliantheae</taxon>
        <taxon>Helianthus</taxon>
    </lineage>
</organism>
<dbReference type="FunFam" id="1.25.40.10:FF:000184">
    <property type="entry name" value="Pentatricopeptide repeat-containing protein, chloroplastic"/>
    <property type="match status" value="1"/>
</dbReference>
<name>A0A251RYF8_HELAN</name>
<evidence type="ECO:0000313" key="5">
    <source>
        <dbReference type="Proteomes" id="UP000215914"/>
    </source>
</evidence>
<dbReference type="SUPFAM" id="SSF48452">
    <property type="entry name" value="TPR-like"/>
    <property type="match status" value="1"/>
</dbReference>